<evidence type="ECO:0000256" key="4">
    <source>
        <dbReference type="ARBA" id="ARBA00022737"/>
    </source>
</evidence>
<sequence>MIELLVVAALILLNAFFAMSEMALMTSRKIRLKQMSETSRGARKALALAEQPDNLLSTVQIGITLIAILTGMLGGDSIGAKIAAWFGGSLPVLGEYAHTIGLVVAVGLITSASVIFGELIPKRLALTNAEAIASVVALPLDMLARAAKPVVFTLGSINRLVLRLLGIRDDARNAITEEEIRLLVSESHEQGVIDADERNMMNRVMRLGDRDAESLMTPRTRIAWLDASESYEENLATMRATPFSRYPVYRDGDEEVLGVLEVKSLLDRLDQREQDLFRDLRAALFVSESTPALKLLEILREDQQSLAMVVDEYGDITGLVTVNDVVEAVIGRTQGGGGDAAALVVARDDGSLLVDGSLTVDNLRELLGTGVLPLEDEHEYHTAAGMIIAQFGRIPNVGEHFEWNGWRIEIIDLDGPRIDKLLLQQVAATSTHDAD</sequence>
<evidence type="ECO:0000313" key="13">
    <source>
        <dbReference type="EMBL" id="MFC3717337.1"/>
    </source>
</evidence>
<dbReference type="SMART" id="SM01091">
    <property type="entry name" value="CorC_HlyC"/>
    <property type="match status" value="1"/>
</dbReference>
<feature type="transmembrane region" description="Helical" evidence="10">
    <location>
        <begin position="96"/>
        <end position="116"/>
    </location>
</feature>
<evidence type="ECO:0000256" key="5">
    <source>
        <dbReference type="ARBA" id="ARBA00022989"/>
    </source>
</evidence>
<dbReference type="SUPFAM" id="SSF54631">
    <property type="entry name" value="CBS-domain pair"/>
    <property type="match status" value="1"/>
</dbReference>
<organism evidence="13 14">
    <name type="scientific">Luteimonas soli</name>
    <dbReference type="NCBI Taxonomy" id="1648966"/>
    <lineage>
        <taxon>Bacteria</taxon>
        <taxon>Pseudomonadati</taxon>
        <taxon>Pseudomonadota</taxon>
        <taxon>Gammaproteobacteria</taxon>
        <taxon>Lysobacterales</taxon>
        <taxon>Lysobacteraceae</taxon>
        <taxon>Luteimonas</taxon>
    </lineage>
</organism>
<keyword evidence="5 9" id="KW-1133">Transmembrane helix</keyword>
<evidence type="ECO:0000313" key="14">
    <source>
        <dbReference type="Proteomes" id="UP001595705"/>
    </source>
</evidence>
<evidence type="ECO:0000256" key="10">
    <source>
        <dbReference type="SAM" id="Phobius"/>
    </source>
</evidence>
<dbReference type="InterPro" id="IPR016169">
    <property type="entry name" value="FAD-bd_PCMH_sub2"/>
</dbReference>
<keyword evidence="7 9" id="KW-0472">Membrane</keyword>
<dbReference type="InterPro" id="IPR046342">
    <property type="entry name" value="CBS_dom_sf"/>
</dbReference>
<keyword evidence="4" id="KW-0677">Repeat</keyword>
<dbReference type="InterPro" id="IPR036318">
    <property type="entry name" value="FAD-bd_PCMH-like_sf"/>
</dbReference>
<feature type="transmembrane region" description="Helical" evidence="10">
    <location>
        <begin position="6"/>
        <end position="25"/>
    </location>
</feature>
<keyword evidence="2" id="KW-1003">Cell membrane</keyword>
<evidence type="ECO:0000256" key="6">
    <source>
        <dbReference type="ARBA" id="ARBA00023122"/>
    </source>
</evidence>
<feature type="transmembrane region" description="Helical" evidence="10">
    <location>
        <begin position="61"/>
        <end position="84"/>
    </location>
</feature>
<evidence type="ECO:0000256" key="9">
    <source>
        <dbReference type="PROSITE-ProRule" id="PRU01193"/>
    </source>
</evidence>
<dbReference type="Gene3D" id="3.30.465.10">
    <property type="match status" value="1"/>
</dbReference>
<evidence type="ECO:0000259" key="11">
    <source>
        <dbReference type="PROSITE" id="PS51371"/>
    </source>
</evidence>
<comment type="subcellular location">
    <subcellularLocation>
        <location evidence="1">Cell membrane</location>
        <topology evidence="1">Multi-pass membrane protein</topology>
    </subcellularLocation>
</comment>
<evidence type="ECO:0000256" key="2">
    <source>
        <dbReference type="ARBA" id="ARBA00022475"/>
    </source>
</evidence>
<keyword evidence="14" id="KW-1185">Reference proteome</keyword>
<keyword evidence="3 9" id="KW-0812">Transmembrane</keyword>
<dbReference type="PANTHER" id="PTHR43099">
    <property type="entry name" value="UPF0053 PROTEIN YRKA"/>
    <property type="match status" value="1"/>
</dbReference>
<dbReference type="PROSITE" id="PS51371">
    <property type="entry name" value="CBS"/>
    <property type="match status" value="2"/>
</dbReference>
<gene>
    <name evidence="13" type="ORF">ACFONC_14395</name>
</gene>
<dbReference type="SUPFAM" id="SSF56176">
    <property type="entry name" value="FAD-binding/transporter-associated domain-like"/>
    <property type="match status" value="1"/>
</dbReference>
<dbReference type="RefSeq" id="WP_386745218.1">
    <property type="nucleotide sequence ID" value="NZ_JBHRYA010000011.1"/>
</dbReference>
<evidence type="ECO:0000256" key="8">
    <source>
        <dbReference type="PROSITE-ProRule" id="PRU00703"/>
    </source>
</evidence>
<dbReference type="InterPro" id="IPR000644">
    <property type="entry name" value="CBS_dom"/>
</dbReference>
<name>A0ABV7XQS8_9GAMM</name>
<dbReference type="InterPro" id="IPR002550">
    <property type="entry name" value="CNNM"/>
</dbReference>
<dbReference type="Pfam" id="PF01595">
    <property type="entry name" value="CNNM"/>
    <property type="match status" value="1"/>
</dbReference>
<dbReference type="Gene3D" id="3.10.580.10">
    <property type="entry name" value="CBS-domain"/>
    <property type="match status" value="1"/>
</dbReference>
<keyword evidence="6 8" id="KW-0129">CBS domain</keyword>
<protein>
    <submittedName>
        <fullName evidence="13">Hemolysin family protein</fullName>
    </submittedName>
</protein>
<comment type="caution">
    <text evidence="13">The sequence shown here is derived from an EMBL/GenBank/DDBJ whole genome shotgun (WGS) entry which is preliminary data.</text>
</comment>
<feature type="domain" description="CBS" evidence="11">
    <location>
        <begin position="216"/>
        <end position="276"/>
    </location>
</feature>
<evidence type="ECO:0000256" key="3">
    <source>
        <dbReference type="ARBA" id="ARBA00022692"/>
    </source>
</evidence>
<evidence type="ECO:0000259" key="12">
    <source>
        <dbReference type="PROSITE" id="PS51846"/>
    </source>
</evidence>
<accession>A0ABV7XQS8</accession>
<dbReference type="InterPro" id="IPR005170">
    <property type="entry name" value="Transptr-assoc_dom"/>
</dbReference>
<dbReference type="PROSITE" id="PS51846">
    <property type="entry name" value="CNNM"/>
    <property type="match status" value="1"/>
</dbReference>
<proteinExistence type="predicted"/>
<dbReference type="InterPro" id="IPR051676">
    <property type="entry name" value="UPF0053_domain"/>
</dbReference>
<dbReference type="InterPro" id="IPR044751">
    <property type="entry name" value="Ion_transp-like_CBS"/>
</dbReference>
<evidence type="ECO:0000256" key="7">
    <source>
        <dbReference type="ARBA" id="ARBA00023136"/>
    </source>
</evidence>
<dbReference type="CDD" id="cd04590">
    <property type="entry name" value="CBS_pair_CorC_HlyC_assoc"/>
    <property type="match status" value="1"/>
</dbReference>
<feature type="domain" description="CNNM transmembrane" evidence="12">
    <location>
        <begin position="1"/>
        <end position="197"/>
    </location>
</feature>
<dbReference type="Proteomes" id="UP001595705">
    <property type="component" value="Unassembled WGS sequence"/>
</dbReference>
<evidence type="ECO:0000256" key="1">
    <source>
        <dbReference type="ARBA" id="ARBA00004651"/>
    </source>
</evidence>
<dbReference type="PANTHER" id="PTHR43099:SF5">
    <property type="entry name" value="HLYC_CORC FAMILY TRANSPORTER"/>
    <property type="match status" value="1"/>
</dbReference>
<dbReference type="Pfam" id="PF03471">
    <property type="entry name" value="CorC_HlyC"/>
    <property type="match status" value="1"/>
</dbReference>
<reference evidence="14" key="1">
    <citation type="journal article" date="2019" name="Int. J. Syst. Evol. Microbiol.">
        <title>The Global Catalogue of Microorganisms (GCM) 10K type strain sequencing project: providing services to taxonomists for standard genome sequencing and annotation.</title>
        <authorList>
            <consortium name="The Broad Institute Genomics Platform"/>
            <consortium name="The Broad Institute Genome Sequencing Center for Infectious Disease"/>
            <person name="Wu L."/>
            <person name="Ma J."/>
        </authorList>
    </citation>
    <scope>NUCLEOTIDE SEQUENCE [LARGE SCALE GENOMIC DNA]</scope>
    <source>
        <strain evidence="14">KCTC 42441</strain>
    </source>
</reference>
<dbReference type="EMBL" id="JBHRYA010000011">
    <property type="protein sequence ID" value="MFC3717337.1"/>
    <property type="molecule type" value="Genomic_DNA"/>
</dbReference>
<dbReference type="Pfam" id="PF00571">
    <property type="entry name" value="CBS"/>
    <property type="match status" value="2"/>
</dbReference>
<feature type="domain" description="CBS" evidence="11">
    <location>
        <begin position="279"/>
        <end position="340"/>
    </location>
</feature>